<gene>
    <name evidence="5" type="ORF">EYS42_13740</name>
</gene>
<accession>A0A4Q9H1S8</accession>
<keyword evidence="3" id="KW-0812">Transmembrane</keyword>
<dbReference type="InterPro" id="IPR000160">
    <property type="entry name" value="GGDEF_dom"/>
</dbReference>
<dbReference type="FunFam" id="3.30.70.270:FF:000001">
    <property type="entry name" value="Diguanylate cyclase domain protein"/>
    <property type="match status" value="1"/>
</dbReference>
<dbReference type="GO" id="GO:0043709">
    <property type="term" value="P:cell adhesion involved in single-species biofilm formation"/>
    <property type="evidence" value="ECO:0007669"/>
    <property type="project" value="TreeGrafter"/>
</dbReference>
<dbReference type="NCBIfam" id="TIGR00254">
    <property type="entry name" value="GGDEF"/>
    <property type="match status" value="1"/>
</dbReference>
<dbReference type="GO" id="GO:1902201">
    <property type="term" value="P:negative regulation of bacterial-type flagellum-dependent cell motility"/>
    <property type="evidence" value="ECO:0007669"/>
    <property type="project" value="TreeGrafter"/>
</dbReference>
<dbReference type="EMBL" id="SIXI01000006">
    <property type="protein sequence ID" value="TBO28678.1"/>
    <property type="molecule type" value="Genomic_DNA"/>
</dbReference>
<evidence type="ECO:0000313" key="5">
    <source>
        <dbReference type="EMBL" id="TBO28678.1"/>
    </source>
</evidence>
<feature type="transmembrane region" description="Helical" evidence="3">
    <location>
        <begin position="59"/>
        <end position="77"/>
    </location>
</feature>
<dbReference type="Pfam" id="PF00990">
    <property type="entry name" value="GGDEF"/>
    <property type="match status" value="1"/>
</dbReference>
<dbReference type="PANTHER" id="PTHR45138:SF9">
    <property type="entry name" value="DIGUANYLATE CYCLASE DGCM-RELATED"/>
    <property type="match status" value="1"/>
</dbReference>
<dbReference type="SUPFAM" id="SSF55073">
    <property type="entry name" value="Nucleotide cyclase"/>
    <property type="match status" value="1"/>
</dbReference>
<protein>
    <recommendedName>
        <fullName evidence="1">diguanylate cyclase</fullName>
        <ecNumber evidence="1">2.7.7.65</ecNumber>
    </recommendedName>
</protein>
<keyword evidence="3" id="KW-0472">Membrane</keyword>
<dbReference type="RefSeq" id="WP_130968769.1">
    <property type="nucleotide sequence ID" value="NZ_SIXI01000006.1"/>
</dbReference>
<dbReference type="InterPro" id="IPR050469">
    <property type="entry name" value="Diguanylate_Cyclase"/>
</dbReference>
<dbReference type="PANTHER" id="PTHR45138">
    <property type="entry name" value="REGULATORY COMPONENTS OF SENSORY TRANSDUCTION SYSTEM"/>
    <property type="match status" value="1"/>
</dbReference>
<name>A0A4Q9H1S8_9BURK</name>
<dbReference type="InterPro" id="IPR043128">
    <property type="entry name" value="Rev_trsase/Diguanyl_cyclase"/>
</dbReference>
<evidence type="ECO:0000256" key="2">
    <source>
        <dbReference type="ARBA" id="ARBA00034247"/>
    </source>
</evidence>
<proteinExistence type="predicted"/>
<keyword evidence="3" id="KW-1133">Transmembrane helix</keyword>
<feature type="transmembrane region" description="Helical" evidence="3">
    <location>
        <begin position="195"/>
        <end position="214"/>
    </location>
</feature>
<reference evidence="5 6" key="1">
    <citation type="submission" date="2019-02" db="EMBL/GenBank/DDBJ databases">
        <title>Aquabacterium sp. strain KMB7.</title>
        <authorList>
            <person name="Chen W.-M."/>
        </authorList>
    </citation>
    <scope>NUCLEOTIDE SEQUENCE [LARGE SCALE GENOMIC DNA]</scope>
    <source>
        <strain evidence="5 6">KMB7</strain>
    </source>
</reference>
<evidence type="ECO:0000256" key="1">
    <source>
        <dbReference type="ARBA" id="ARBA00012528"/>
    </source>
</evidence>
<dbReference type="OrthoDB" id="9813903at2"/>
<dbReference type="PROSITE" id="PS50887">
    <property type="entry name" value="GGDEF"/>
    <property type="match status" value="1"/>
</dbReference>
<dbReference type="SMART" id="SM00267">
    <property type="entry name" value="GGDEF"/>
    <property type="match status" value="1"/>
</dbReference>
<organism evidence="5 6">
    <name type="scientific">Aquabacterium lacunae</name>
    <dbReference type="NCBI Taxonomy" id="2528630"/>
    <lineage>
        <taxon>Bacteria</taxon>
        <taxon>Pseudomonadati</taxon>
        <taxon>Pseudomonadota</taxon>
        <taxon>Betaproteobacteria</taxon>
        <taxon>Burkholderiales</taxon>
        <taxon>Aquabacterium</taxon>
    </lineage>
</organism>
<feature type="transmembrane region" description="Helical" evidence="3">
    <location>
        <begin position="97"/>
        <end position="116"/>
    </location>
</feature>
<dbReference type="GO" id="GO:0005886">
    <property type="term" value="C:plasma membrane"/>
    <property type="evidence" value="ECO:0007669"/>
    <property type="project" value="TreeGrafter"/>
</dbReference>
<dbReference type="GO" id="GO:0052621">
    <property type="term" value="F:diguanylate cyclase activity"/>
    <property type="evidence" value="ECO:0007669"/>
    <property type="project" value="UniProtKB-EC"/>
</dbReference>
<comment type="catalytic activity">
    <reaction evidence="2">
        <text>2 GTP = 3',3'-c-di-GMP + 2 diphosphate</text>
        <dbReference type="Rhea" id="RHEA:24898"/>
        <dbReference type="ChEBI" id="CHEBI:33019"/>
        <dbReference type="ChEBI" id="CHEBI:37565"/>
        <dbReference type="ChEBI" id="CHEBI:58805"/>
        <dbReference type="EC" id="2.7.7.65"/>
    </reaction>
</comment>
<comment type="caution">
    <text evidence="5">The sequence shown here is derived from an EMBL/GenBank/DDBJ whole genome shotgun (WGS) entry which is preliminary data.</text>
</comment>
<sequence>MSVQWVLLAAVLMVHGLITAMWWAAGSRLGLARRPASHWAVAAAANGLALSLLPLSQVLPLSSAVVWAQVCVVLGIVCTRRGLQAFLRLRHTDGSHLLMVGGLACVNLLLCGPLGWQSAGEALSSALVALVLWRTAWENHQPLAFEFNDALSRLHSSVLGAAGAVFMAGALVQAVPPLQQGWQSLHPEQRTFLLVFAHLVLSIATSFLLGYMVVMRLVNKLEHLSHHDSLTGLLNRRAIEYLLDREIQRLQRFGEGFSVLIVDIDHFKRINDRLGHAAGDVVLCAVAKALQVQAREVDRVARFGGEEFCVILPHTLHEGALQAAERLRDAIRALSIEWQDEVISVTVSTGVATAHTADDALDDLLQRADEALYRAKEEGRNRVVAARPRLVA</sequence>
<keyword evidence="6" id="KW-1185">Reference proteome</keyword>
<dbReference type="InterPro" id="IPR029787">
    <property type="entry name" value="Nucleotide_cyclase"/>
</dbReference>
<dbReference type="Gene3D" id="3.30.70.270">
    <property type="match status" value="1"/>
</dbReference>
<evidence type="ECO:0000259" key="4">
    <source>
        <dbReference type="PROSITE" id="PS50887"/>
    </source>
</evidence>
<dbReference type="CDD" id="cd01949">
    <property type="entry name" value="GGDEF"/>
    <property type="match status" value="1"/>
</dbReference>
<dbReference type="EC" id="2.7.7.65" evidence="1"/>
<feature type="domain" description="GGDEF" evidence="4">
    <location>
        <begin position="255"/>
        <end position="388"/>
    </location>
</feature>
<evidence type="ECO:0000313" key="6">
    <source>
        <dbReference type="Proteomes" id="UP000292120"/>
    </source>
</evidence>
<dbReference type="AlphaFoldDB" id="A0A4Q9H1S8"/>
<dbReference type="Proteomes" id="UP000292120">
    <property type="component" value="Unassembled WGS sequence"/>
</dbReference>
<feature type="transmembrane region" description="Helical" evidence="3">
    <location>
        <begin position="6"/>
        <end position="24"/>
    </location>
</feature>
<evidence type="ECO:0000256" key="3">
    <source>
        <dbReference type="SAM" id="Phobius"/>
    </source>
</evidence>
<feature type="transmembrane region" description="Helical" evidence="3">
    <location>
        <begin position="158"/>
        <end position="175"/>
    </location>
</feature>